<dbReference type="Proteomes" id="UP001162780">
    <property type="component" value="Chromosome"/>
</dbReference>
<protein>
    <submittedName>
        <fullName evidence="3">Uncharacterized protein</fullName>
    </submittedName>
</protein>
<keyword evidence="1" id="KW-0812">Transmembrane</keyword>
<keyword evidence="4" id="KW-1185">Reference proteome</keyword>
<dbReference type="RefSeq" id="WP_255190493.1">
    <property type="nucleotide sequence ID" value="NZ_CP113517.1"/>
</dbReference>
<accession>A0ABY7GLV3</accession>
<sequence>MTEPKPQYTVTHQPEGGYAGYLLRIIDAERAYAAWLHAQMTYAKSDKWSGWIAAVGLGVVCALMWWQWPAAVVLECAR</sequence>
<dbReference type="EMBL" id="CP113517">
    <property type="protein sequence ID" value="WAR45483.1"/>
    <property type="molecule type" value="Genomic_DNA"/>
</dbReference>
<name>A0ABY7GLV3_9GAMM</name>
<keyword evidence="1" id="KW-1133">Transmembrane helix</keyword>
<evidence type="ECO:0000256" key="1">
    <source>
        <dbReference type="SAM" id="Phobius"/>
    </source>
</evidence>
<feature type="transmembrane region" description="Helical" evidence="1">
    <location>
        <begin position="48"/>
        <end position="68"/>
    </location>
</feature>
<proteinExistence type="predicted"/>
<evidence type="ECO:0000313" key="2">
    <source>
        <dbReference type="EMBL" id="WAR43612.1"/>
    </source>
</evidence>
<evidence type="ECO:0000313" key="4">
    <source>
        <dbReference type="Proteomes" id="UP001162780"/>
    </source>
</evidence>
<gene>
    <name evidence="3" type="ORF">NM686_002925</name>
    <name evidence="2" type="ORF">NM686_014655</name>
</gene>
<reference evidence="3" key="1">
    <citation type="submission" date="2022-11" db="EMBL/GenBank/DDBJ databases">
        <title>Methylomonas rapida sp. nov., Carotenoid-Producing Obligate Methanotrophs with High Growth Characteristics and Biotechnological Potential.</title>
        <authorList>
            <person name="Tikhonova E.N."/>
            <person name="Suleimanov R.Z."/>
            <person name="Miroshnikov K."/>
            <person name="Oshkin I.Y."/>
            <person name="Belova S.E."/>
            <person name="Danilova O.V."/>
            <person name="Ashikhmin A."/>
            <person name="Konopkin A."/>
            <person name="But S.Y."/>
            <person name="Khmelenina V.N."/>
            <person name="Kuznetsov N."/>
            <person name="Pimenov N.V."/>
            <person name="Dedysh S.N."/>
        </authorList>
    </citation>
    <scope>NUCLEOTIDE SEQUENCE</scope>
    <source>
        <strain evidence="3">MP1</strain>
    </source>
</reference>
<evidence type="ECO:0000313" key="3">
    <source>
        <dbReference type="EMBL" id="WAR45483.1"/>
    </source>
</evidence>
<keyword evidence="1" id="KW-0472">Membrane</keyword>
<dbReference type="EMBL" id="CP113517">
    <property type="protein sequence ID" value="WAR43612.1"/>
    <property type="molecule type" value="Genomic_DNA"/>
</dbReference>
<organism evidence="3 4">
    <name type="scientific">Methylomonas rapida</name>
    <dbReference type="NCBI Taxonomy" id="2963939"/>
    <lineage>
        <taxon>Bacteria</taxon>
        <taxon>Pseudomonadati</taxon>
        <taxon>Pseudomonadota</taxon>
        <taxon>Gammaproteobacteria</taxon>
        <taxon>Methylococcales</taxon>
        <taxon>Methylococcaceae</taxon>
        <taxon>Methylomonas</taxon>
    </lineage>
</organism>